<evidence type="ECO:0000256" key="5">
    <source>
        <dbReference type="SAM" id="Phobius"/>
    </source>
</evidence>
<feature type="transmembrane region" description="Helical" evidence="5">
    <location>
        <begin position="12"/>
        <end position="33"/>
    </location>
</feature>
<feature type="transmembrane region" description="Helical" evidence="5">
    <location>
        <begin position="39"/>
        <end position="63"/>
    </location>
</feature>
<feature type="transmembrane region" description="Helical" evidence="5">
    <location>
        <begin position="103"/>
        <end position="123"/>
    </location>
</feature>
<dbReference type="GO" id="GO:0016020">
    <property type="term" value="C:membrane"/>
    <property type="evidence" value="ECO:0007669"/>
    <property type="project" value="UniProtKB-SubCell"/>
</dbReference>
<feature type="transmembrane region" description="Helical" evidence="5">
    <location>
        <begin position="70"/>
        <end position="91"/>
    </location>
</feature>
<accession>A0A1M7KYN7</accession>
<evidence type="ECO:0000259" key="6">
    <source>
        <dbReference type="Pfam" id="PF04138"/>
    </source>
</evidence>
<dbReference type="EMBL" id="FRCP01000015">
    <property type="protein sequence ID" value="SHM70656.1"/>
    <property type="molecule type" value="Genomic_DNA"/>
</dbReference>
<dbReference type="Pfam" id="PF04138">
    <property type="entry name" value="GtrA_DPMS_TM"/>
    <property type="match status" value="1"/>
</dbReference>
<evidence type="ECO:0000313" key="7">
    <source>
        <dbReference type="EMBL" id="SHM70656.1"/>
    </source>
</evidence>
<evidence type="ECO:0000256" key="4">
    <source>
        <dbReference type="ARBA" id="ARBA00023136"/>
    </source>
</evidence>
<dbReference type="InterPro" id="IPR007267">
    <property type="entry name" value="GtrA_DPMS_TM"/>
</dbReference>
<dbReference type="GO" id="GO:0000271">
    <property type="term" value="P:polysaccharide biosynthetic process"/>
    <property type="evidence" value="ECO:0007669"/>
    <property type="project" value="InterPro"/>
</dbReference>
<feature type="domain" description="GtrA/DPMS transmembrane" evidence="6">
    <location>
        <begin position="11"/>
        <end position="126"/>
    </location>
</feature>
<dbReference type="AlphaFoldDB" id="A0A1M7KYN7"/>
<sequence length="134" mass="15148">MLKKYKRIGTYLLNSVLVTVLDTAIVWFMNILLGYDLVIANTCGVVSGTVVGYFLNAQYVFIAAKGKRGAFVYILTFLFGLFLANALIYMGNTFLFATFPEKLNFLFSKGLSIIGPFFVLYYIRKKLYETPCNV</sequence>
<protein>
    <submittedName>
        <fullName evidence="7">GtrA-like protein</fullName>
    </submittedName>
</protein>
<evidence type="ECO:0000256" key="3">
    <source>
        <dbReference type="ARBA" id="ARBA00022989"/>
    </source>
</evidence>
<dbReference type="STRING" id="1120996.SAMN02746066_02961"/>
<gene>
    <name evidence="7" type="ORF">SAMN02746066_02961</name>
</gene>
<comment type="subcellular location">
    <subcellularLocation>
        <location evidence="1">Membrane</location>
        <topology evidence="1">Multi-pass membrane protein</topology>
    </subcellularLocation>
</comment>
<keyword evidence="2 5" id="KW-0812">Transmembrane</keyword>
<evidence type="ECO:0000256" key="1">
    <source>
        <dbReference type="ARBA" id="ARBA00004141"/>
    </source>
</evidence>
<evidence type="ECO:0000256" key="2">
    <source>
        <dbReference type="ARBA" id="ARBA00022692"/>
    </source>
</evidence>
<keyword evidence="4 5" id="KW-0472">Membrane</keyword>
<reference evidence="7 8" key="1">
    <citation type="submission" date="2016-11" db="EMBL/GenBank/DDBJ databases">
        <authorList>
            <person name="Jaros S."/>
            <person name="Januszkiewicz K."/>
            <person name="Wedrychowicz H."/>
        </authorList>
    </citation>
    <scope>NUCLEOTIDE SEQUENCE [LARGE SCALE GENOMIC DNA]</scope>
    <source>
        <strain evidence="7 8">DSM 15930</strain>
    </source>
</reference>
<dbReference type="Proteomes" id="UP000184038">
    <property type="component" value="Unassembled WGS sequence"/>
</dbReference>
<name>A0A1M7KYN7_9FIRM</name>
<organism evidence="7 8">
    <name type="scientific">Anaerosporobacter mobilis DSM 15930</name>
    <dbReference type="NCBI Taxonomy" id="1120996"/>
    <lineage>
        <taxon>Bacteria</taxon>
        <taxon>Bacillati</taxon>
        <taxon>Bacillota</taxon>
        <taxon>Clostridia</taxon>
        <taxon>Lachnospirales</taxon>
        <taxon>Lachnospiraceae</taxon>
        <taxon>Anaerosporobacter</taxon>
    </lineage>
</organism>
<keyword evidence="3 5" id="KW-1133">Transmembrane helix</keyword>
<keyword evidence="8" id="KW-1185">Reference proteome</keyword>
<dbReference type="OrthoDB" id="2062247at2"/>
<dbReference type="RefSeq" id="WP_073289098.1">
    <property type="nucleotide sequence ID" value="NZ_FRCP01000015.1"/>
</dbReference>
<proteinExistence type="predicted"/>
<evidence type="ECO:0000313" key="8">
    <source>
        <dbReference type="Proteomes" id="UP000184038"/>
    </source>
</evidence>